<keyword evidence="5" id="KW-1185">Reference proteome</keyword>
<feature type="compositionally biased region" description="Low complexity" evidence="3">
    <location>
        <begin position="164"/>
        <end position="184"/>
    </location>
</feature>
<keyword evidence="2" id="KW-0175">Coiled coil</keyword>
<proteinExistence type="inferred from homology"/>
<feature type="non-terminal residue" evidence="4">
    <location>
        <position position="1"/>
    </location>
</feature>
<feature type="compositionally biased region" description="Polar residues" evidence="3">
    <location>
        <begin position="235"/>
        <end position="244"/>
    </location>
</feature>
<protein>
    <submittedName>
        <fullName evidence="4">SLAIL protein</fullName>
    </submittedName>
</protein>
<dbReference type="EMBL" id="VXBI01007158">
    <property type="protein sequence ID" value="NWS85931.1"/>
    <property type="molecule type" value="Genomic_DNA"/>
</dbReference>
<sequence>LYVSPRKSMDEKTASPLKWCRQVLDNPSPEIEAACRTLINRLDQGYLSMHSALSSQSSVDSELSTSDDSISMGYKLQDLTDVQVMARLQEESLRQDCASSSASVSRRSSSASLHSLRRGTYSDQEFDTYSLEDEEDCDCSLSLRSAHRYSPSPLSSPRCQSPSAGAELGRAGARLRAPRRPGQGTVQERLKYNSSEEELRHSMPNLARSSLRALEAVRSSRSLESDLQVPGSRIPRTQQRSAGLTPSKLRYSPGAAQSPLPARQPAKAPGGTSLLPGRQVGKACSYTAPPARKAQLHTGSPSSTCTSRTSSVVTVPKGSALKARPAVGGAAVPKGKAAPPSRRFLQAAQTPQAPEDDSWKDGCY</sequence>
<gene>
    <name evidence="4" type="primary">Slail</name>
    <name evidence="4" type="ORF">TOXRED_R04436</name>
</gene>
<evidence type="ECO:0000313" key="5">
    <source>
        <dbReference type="Proteomes" id="UP000523146"/>
    </source>
</evidence>
<dbReference type="Pfam" id="PF15301">
    <property type="entry name" value="SLAIN"/>
    <property type="match status" value="2"/>
</dbReference>
<feature type="compositionally biased region" description="Polar residues" evidence="3">
    <location>
        <begin position="152"/>
        <end position="163"/>
    </location>
</feature>
<comment type="caution">
    <text evidence="4">The sequence shown here is derived from an EMBL/GenBank/DDBJ whole genome shotgun (WGS) entry which is preliminary data.</text>
</comment>
<evidence type="ECO:0000313" key="4">
    <source>
        <dbReference type="EMBL" id="NWS85931.1"/>
    </source>
</evidence>
<dbReference type="PANTHER" id="PTHR22406">
    <property type="entry name" value="NASCENT POLYPEPTIDE-ASSOCIATED COMPLEX SUBUNIT ALPHA, MUSCLE-SPECIFIC FORM"/>
    <property type="match status" value="1"/>
</dbReference>
<dbReference type="PANTHER" id="PTHR22406:SF5">
    <property type="entry name" value="SLAIN MOTIF-CONTAINING PROTEIN-LIKE"/>
    <property type="match status" value="1"/>
</dbReference>
<evidence type="ECO:0000256" key="1">
    <source>
        <dbReference type="ARBA" id="ARBA00006652"/>
    </source>
</evidence>
<dbReference type="InterPro" id="IPR026179">
    <property type="entry name" value="Slain"/>
</dbReference>
<dbReference type="GO" id="GO:0035371">
    <property type="term" value="C:microtubule plus-end"/>
    <property type="evidence" value="ECO:0007669"/>
    <property type="project" value="TreeGrafter"/>
</dbReference>
<feature type="region of interest" description="Disordered" evidence="3">
    <location>
        <begin position="148"/>
        <end position="186"/>
    </location>
</feature>
<accession>A0A7K5IW05</accession>
<feature type="compositionally biased region" description="Low complexity" evidence="3">
    <location>
        <begin position="298"/>
        <end position="315"/>
    </location>
</feature>
<dbReference type="AlphaFoldDB" id="A0A7K5IW05"/>
<feature type="region of interest" description="Disordered" evidence="3">
    <location>
        <begin position="219"/>
        <end position="364"/>
    </location>
</feature>
<feature type="compositionally biased region" description="Low complexity" evidence="3">
    <location>
        <begin position="322"/>
        <end position="340"/>
    </location>
</feature>
<reference evidence="4 5" key="1">
    <citation type="submission" date="2019-09" db="EMBL/GenBank/DDBJ databases">
        <title>Bird 10,000 Genomes (B10K) Project - Family phase.</title>
        <authorList>
            <person name="Zhang G."/>
        </authorList>
    </citation>
    <scope>NUCLEOTIDE SEQUENCE [LARGE SCALE GENOMIC DNA]</scope>
    <source>
        <strain evidence="4">B10K-DU-002-15</strain>
        <tissue evidence="4">Muscle</tissue>
    </source>
</reference>
<evidence type="ECO:0000256" key="2">
    <source>
        <dbReference type="ARBA" id="ARBA00023054"/>
    </source>
</evidence>
<dbReference type="GO" id="GO:0031116">
    <property type="term" value="P:positive regulation of microtubule polymerization"/>
    <property type="evidence" value="ECO:0007669"/>
    <property type="project" value="TreeGrafter"/>
</dbReference>
<name>A0A7K5IW05_TOXRE</name>
<dbReference type="GO" id="GO:0031122">
    <property type="term" value="P:cytoplasmic microtubule organization"/>
    <property type="evidence" value="ECO:0007669"/>
    <property type="project" value="TreeGrafter"/>
</dbReference>
<organism evidence="4 5">
    <name type="scientific">Toxostoma redivivum</name>
    <name type="common">California thrasher</name>
    <dbReference type="NCBI Taxonomy" id="99882"/>
    <lineage>
        <taxon>Eukaryota</taxon>
        <taxon>Metazoa</taxon>
        <taxon>Chordata</taxon>
        <taxon>Craniata</taxon>
        <taxon>Vertebrata</taxon>
        <taxon>Euteleostomi</taxon>
        <taxon>Archelosauria</taxon>
        <taxon>Archosauria</taxon>
        <taxon>Dinosauria</taxon>
        <taxon>Saurischia</taxon>
        <taxon>Theropoda</taxon>
        <taxon>Coelurosauria</taxon>
        <taxon>Aves</taxon>
        <taxon>Neognathae</taxon>
        <taxon>Neoaves</taxon>
        <taxon>Telluraves</taxon>
        <taxon>Australaves</taxon>
        <taxon>Passeriformes</taxon>
        <taxon>Mimidae</taxon>
        <taxon>Toxostoma</taxon>
    </lineage>
</organism>
<feature type="non-terminal residue" evidence="4">
    <location>
        <position position="364"/>
    </location>
</feature>
<dbReference type="GO" id="GO:0007020">
    <property type="term" value="P:microtubule nucleation"/>
    <property type="evidence" value="ECO:0007669"/>
    <property type="project" value="TreeGrafter"/>
</dbReference>
<dbReference type="Proteomes" id="UP000523146">
    <property type="component" value="Unassembled WGS sequence"/>
</dbReference>
<comment type="similarity">
    <text evidence="1">Belongs to the SLAIN motif-containing family.</text>
</comment>
<evidence type="ECO:0000256" key="3">
    <source>
        <dbReference type="SAM" id="MobiDB-lite"/>
    </source>
</evidence>